<organism evidence="2 3">
    <name type="scientific">Salinigranum rubrum</name>
    <dbReference type="NCBI Taxonomy" id="755307"/>
    <lineage>
        <taxon>Archaea</taxon>
        <taxon>Methanobacteriati</taxon>
        <taxon>Methanobacteriota</taxon>
        <taxon>Stenosarchaea group</taxon>
        <taxon>Halobacteria</taxon>
        <taxon>Halobacteriales</taxon>
        <taxon>Haloferacaceae</taxon>
        <taxon>Salinigranum</taxon>
    </lineage>
</organism>
<protein>
    <submittedName>
        <fullName evidence="2">Uncharacterized protein</fullName>
    </submittedName>
</protein>
<dbReference type="Proteomes" id="UP000236584">
    <property type="component" value="Chromosome"/>
</dbReference>
<name>A0A2I8VPK0_9EURY</name>
<dbReference type="RefSeq" id="WP_103427514.1">
    <property type="nucleotide sequence ID" value="NZ_CP026309.1"/>
</dbReference>
<keyword evidence="1" id="KW-0472">Membrane</keyword>
<gene>
    <name evidence="2" type="ORF">C2R22_00385</name>
</gene>
<keyword evidence="1" id="KW-0812">Transmembrane</keyword>
<evidence type="ECO:0000256" key="1">
    <source>
        <dbReference type="SAM" id="Phobius"/>
    </source>
</evidence>
<proteinExistence type="predicted"/>
<feature type="transmembrane region" description="Helical" evidence="1">
    <location>
        <begin position="180"/>
        <end position="211"/>
    </location>
</feature>
<reference evidence="2 3" key="1">
    <citation type="submission" date="2018-01" db="EMBL/GenBank/DDBJ databases">
        <title>Complete genome sequence of Salinigranum rubrum GX10T, an extremely halophilic archaeon isolated from a marine solar saltern.</title>
        <authorList>
            <person name="Han S."/>
        </authorList>
    </citation>
    <scope>NUCLEOTIDE SEQUENCE [LARGE SCALE GENOMIC DNA]</scope>
    <source>
        <strain evidence="2 3">GX10</strain>
    </source>
</reference>
<dbReference type="OrthoDB" id="307287at2157"/>
<dbReference type="EMBL" id="CP026309">
    <property type="protein sequence ID" value="AUV83825.1"/>
    <property type="molecule type" value="Genomic_DNA"/>
</dbReference>
<feature type="transmembrane region" description="Helical" evidence="1">
    <location>
        <begin position="156"/>
        <end position="174"/>
    </location>
</feature>
<sequence>MIDSEVADGILDDLSTYEYASERHVCFLLIWRAPLRRGATHALDVDDYDPQEVSLDVRHHPETGTPIKNKRDGERFIDLSEETHPSHTIQPSYTSLWYDVYRSRIRMLQQNLFANALDPSQGTEHPDWRVELSNDYRTPKLKVTFREALANRLRRVYLALFGVLLAAWIFRITVTPRQDWLTTAAIAAAPGSVVVGVVATFSVTVLGIAIWPHKRQAKGESREGDPETWNED</sequence>
<dbReference type="AlphaFoldDB" id="A0A2I8VPK0"/>
<dbReference type="GeneID" id="35590500"/>
<keyword evidence="3" id="KW-1185">Reference proteome</keyword>
<dbReference type="KEGG" id="srub:C2R22_00385"/>
<evidence type="ECO:0000313" key="3">
    <source>
        <dbReference type="Proteomes" id="UP000236584"/>
    </source>
</evidence>
<keyword evidence="1" id="KW-1133">Transmembrane helix</keyword>
<dbReference type="Pfam" id="PF10028">
    <property type="entry name" value="DUF2270"/>
    <property type="match status" value="1"/>
</dbReference>
<dbReference type="InterPro" id="IPR014470">
    <property type="entry name" value="UCP01500"/>
</dbReference>
<accession>A0A2I8VPK0</accession>
<evidence type="ECO:0000313" key="2">
    <source>
        <dbReference type="EMBL" id="AUV83825.1"/>
    </source>
</evidence>